<keyword evidence="2" id="KW-0547">Nucleotide-binding</keyword>
<dbReference type="KEGG" id="ful:C4N20_07165"/>
<name>A0AAX2JFB0_9FUSO</name>
<dbReference type="PANTHER" id="PTHR43553">
    <property type="entry name" value="HEAVY METAL TRANSPORTER"/>
    <property type="match status" value="1"/>
</dbReference>
<dbReference type="InterPro" id="IPR015856">
    <property type="entry name" value="ABC_transpr_CbiO/EcfA_su"/>
</dbReference>
<dbReference type="GO" id="GO:0043190">
    <property type="term" value="C:ATP-binding cassette (ABC) transporter complex"/>
    <property type="evidence" value="ECO:0007669"/>
    <property type="project" value="TreeGrafter"/>
</dbReference>
<dbReference type="GeneID" id="78454582"/>
<reference evidence="5 6" key="1">
    <citation type="submission" date="2018-06" db="EMBL/GenBank/DDBJ databases">
        <authorList>
            <consortium name="Pathogen Informatics"/>
            <person name="Doyle S."/>
        </authorList>
    </citation>
    <scope>NUCLEOTIDE SEQUENCE [LARGE SCALE GENOMIC DNA]</scope>
    <source>
        <strain evidence="5 6">NCTC12112</strain>
    </source>
</reference>
<proteinExistence type="predicted"/>
<evidence type="ECO:0000313" key="5">
    <source>
        <dbReference type="EMBL" id="SQJ17287.1"/>
    </source>
</evidence>
<keyword evidence="5" id="KW-0378">Hydrolase</keyword>
<dbReference type="Pfam" id="PF00005">
    <property type="entry name" value="ABC_tran"/>
    <property type="match status" value="2"/>
</dbReference>
<dbReference type="EMBL" id="LS483487">
    <property type="protein sequence ID" value="SQJ17287.1"/>
    <property type="molecule type" value="Genomic_DNA"/>
</dbReference>
<evidence type="ECO:0000256" key="1">
    <source>
        <dbReference type="ARBA" id="ARBA00022448"/>
    </source>
</evidence>
<dbReference type="GO" id="GO:0042626">
    <property type="term" value="F:ATPase-coupled transmembrane transporter activity"/>
    <property type="evidence" value="ECO:0007669"/>
    <property type="project" value="TreeGrafter"/>
</dbReference>
<feature type="domain" description="ABC transporter" evidence="4">
    <location>
        <begin position="5"/>
        <end position="246"/>
    </location>
</feature>
<dbReference type="InterPro" id="IPR050095">
    <property type="entry name" value="ECF_ABC_transporter_ATP-bd"/>
</dbReference>
<dbReference type="Gene3D" id="3.40.50.300">
    <property type="entry name" value="P-loop containing nucleotide triphosphate hydrolases"/>
    <property type="match status" value="2"/>
</dbReference>
<dbReference type="PANTHER" id="PTHR43553:SF19">
    <property type="entry name" value="HMP_THIAMINE IMPORT ATP-BINDING PROTEIN YKOD-RELATED"/>
    <property type="match status" value="1"/>
</dbReference>
<dbReference type="PROSITE" id="PS50893">
    <property type="entry name" value="ABC_TRANSPORTER_2"/>
    <property type="match status" value="2"/>
</dbReference>
<accession>A0AAX2JFB0</accession>
<dbReference type="SUPFAM" id="SSF52540">
    <property type="entry name" value="P-loop containing nucleoside triphosphate hydrolases"/>
    <property type="match status" value="2"/>
</dbReference>
<dbReference type="GO" id="GO:0005524">
    <property type="term" value="F:ATP binding"/>
    <property type="evidence" value="ECO:0007669"/>
    <property type="project" value="UniProtKB-KW"/>
</dbReference>
<dbReference type="AlphaFoldDB" id="A0AAX2JFB0"/>
<sequence>MEEVLKCQDIIFKYRETSKENIVDGFTYSFNKGKIYLITGFSGCGKSTLANVAAGLYPSSKGILSKGEVVLFGKDINEYTPEKRAEYIMMMFQNADTQFCMDIVKDEIIFCLENIAFPVEKMDEVVDRVLNETGIEYLRARKISSLSGGEKQKLSLACVLAVEPKIIVLDEPFANVDYESSQEIVNILKNINRDKEVTIIAVDHRISLWKDIDYTLLHLGKGCSFVDKNIDKYLVDIIDEEEYKKNYLKKCEKFKDRADSIEIEKLKIAYEKESLLEDINIKIKEGSITSIIGKSGAGKTSLLKAIAGISKILSGNIKIFGTDIKKIKEKIFINTIGIVFQNPQNQFITYKVIEEIMFTLKKRYPKENEKILLEKAENLLKEFELYRYRNFSPFSLSQGQQRKLAVLSMLGAGQKIILCDEPTYGQDNKTSIEIMEFLKRKAEEDGITVVMVSHDRNLVFKYSDFIYETTDDKNIRRVEV</sequence>
<dbReference type="RefSeq" id="WP_005982572.1">
    <property type="nucleotide sequence ID" value="NZ_CABKNW010000008.1"/>
</dbReference>
<evidence type="ECO:0000256" key="3">
    <source>
        <dbReference type="ARBA" id="ARBA00022840"/>
    </source>
</evidence>
<dbReference type="InterPro" id="IPR003439">
    <property type="entry name" value="ABC_transporter-like_ATP-bd"/>
</dbReference>
<evidence type="ECO:0000313" key="6">
    <source>
        <dbReference type="Proteomes" id="UP000249008"/>
    </source>
</evidence>
<gene>
    <name evidence="5" type="primary">ykoD</name>
    <name evidence="5" type="ORF">NCTC12112_03325</name>
</gene>
<dbReference type="CDD" id="cd03225">
    <property type="entry name" value="ABC_cobalt_CbiO_domain1"/>
    <property type="match status" value="2"/>
</dbReference>
<dbReference type="PROSITE" id="PS00211">
    <property type="entry name" value="ABC_TRANSPORTER_1"/>
    <property type="match status" value="2"/>
</dbReference>
<dbReference type="Proteomes" id="UP000249008">
    <property type="component" value="Chromosome 1"/>
</dbReference>
<dbReference type="SMART" id="SM00382">
    <property type="entry name" value="AAA"/>
    <property type="match status" value="2"/>
</dbReference>
<protein>
    <submittedName>
        <fullName evidence="5">HMP/thiamine import ATP-binding protein YkoD</fullName>
        <ecNumber evidence="5">3.6.3.-</ecNumber>
    </submittedName>
</protein>
<organism evidence="5 6">
    <name type="scientific">Fusobacterium ulcerans</name>
    <dbReference type="NCBI Taxonomy" id="861"/>
    <lineage>
        <taxon>Bacteria</taxon>
        <taxon>Fusobacteriati</taxon>
        <taxon>Fusobacteriota</taxon>
        <taxon>Fusobacteriia</taxon>
        <taxon>Fusobacteriales</taxon>
        <taxon>Fusobacteriaceae</taxon>
        <taxon>Fusobacterium</taxon>
    </lineage>
</organism>
<dbReference type="EC" id="3.6.3.-" evidence="5"/>
<dbReference type="InterPro" id="IPR027417">
    <property type="entry name" value="P-loop_NTPase"/>
</dbReference>
<dbReference type="InterPro" id="IPR003593">
    <property type="entry name" value="AAA+_ATPase"/>
</dbReference>
<feature type="domain" description="ABC transporter" evidence="4">
    <location>
        <begin position="261"/>
        <end position="480"/>
    </location>
</feature>
<evidence type="ECO:0000259" key="4">
    <source>
        <dbReference type="PROSITE" id="PS50893"/>
    </source>
</evidence>
<dbReference type="InterPro" id="IPR017871">
    <property type="entry name" value="ABC_transporter-like_CS"/>
</dbReference>
<keyword evidence="1" id="KW-0813">Transport</keyword>
<evidence type="ECO:0000256" key="2">
    <source>
        <dbReference type="ARBA" id="ARBA00022741"/>
    </source>
</evidence>
<keyword evidence="3 5" id="KW-0067">ATP-binding</keyword>
<dbReference type="GO" id="GO:0016887">
    <property type="term" value="F:ATP hydrolysis activity"/>
    <property type="evidence" value="ECO:0007669"/>
    <property type="project" value="InterPro"/>
</dbReference>